<keyword evidence="3" id="KW-0862">Zinc</keyword>
<feature type="compositionally biased region" description="Polar residues" evidence="5">
    <location>
        <begin position="176"/>
        <end position="189"/>
    </location>
</feature>
<dbReference type="InterPro" id="IPR013083">
    <property type="entry name" value="Znf_RING/FYVE/PHD"/>
</dbReference>
<keyword evidence="1" id="KW-0479">Metal-binding</keyword>
<dbReference type="RefSeq" id="XP_004828892.1">
    <property type="nucleotide sequence ID" value="XM_004828835.1"/>
</dbReference>
<evidence type="ECO:0000256" key="1">
    <source>
        <dbReference type="ARBA" id="ARBA00022723"/>
    </source>
</evidence>
<dbReference type="PANTHER" id="PTHR14134">
    <property type="entry name" value="E3 UBIQUITIN-PROTEIN LIGASE RAD18"/>
    <property type="match status" value="1"/>
</dbReference>
<dbReference type="EMBL" id="CP001669">
    <property type="protein sequence ID" value="AFZ79226.1"/>
    <property type="molecule type" value="Genomic_DNA"/>
</dbReference>
<feature type="domain" description="RING-type" evidence="6">
    <location>
        <begin position="321"/>
        <end position="366"/>
    </location>
</feature>
<name>L0AW16_THEEQ</name>
<dbReference type="GO" id="GO:0003697">
    <property type="term" value="F:single-stranded DNA binding"/>
    <property type="evidence" value="ECO:0007669"/>
    <property type="project" value="InterPro"/>
</dbReference>
<dbReference type="PROSITE" id="PS50158">
    <property type="entry name" value="ZF_CCHC"/>
    <property type="match status" value="1"/>
</dbReference>
<dbReference type="OrthoDB" id="106784at2759"/>
<dbReference type="VEuPathDB" id="PiroplasmaDB:BEWA_020730"/>
<dbReference type="Pfam" id="PF13696">
    <property type="entry name" value="zf-CCHC_2"/>
    <property type="match status" value="1"/>
</dbReference>
<organism evidence="8 9">
    <name type="scientific">Theileria equi strain WA</name>
    <dbReference type="NCBI Taxonomy" id="1537102"/>
    <lineage>
        <taxon>Eukaryota</taxon>
        <taxon>Sar</taxon>
        <taxon>Alveolata</taxon>
        <taxon>Apicomplexa</taxon>
        <taxon>Aconoidasida</taxon>
        <taxon>Piroplasmida</taxon>
        <taxon>Theileriidae</taxon>
        <taxon>Theileria</taxon>
    </lineage>
</organism>
<dbReference type="SUPFAM" id="SSF57850">
    <property type="entry name" value="RING/U-box"/>
    <property type="match status" value="1"/>
</dbReference>
<evidence type="ECO:0000256" key="4">
    <source>
        <dbReference type="PROSITE-ProRule" id="PRU00047"/>
    </source>
</evidence>
<dbReference type="KEGG" id="beq:BEWA_020730"/>
<evidence type="ECO:0008006" key="10">
    <source>
        <dbReference type="Google" id="ProtNLM"/>
    </source>
</evidence>
<dbReference type="GO" id="GO:0006301">
    <property type="term" value="P:DNA damage tolerance"/>
    <property type="evidence" value="ECO:0007669"/>
    <property type="project" value="InterPro"/>
</dbReference>
<accession>L0AW16</accession>
<dbReference type="AlphaFoldDB" id="L0AW16"/>
<dbReference type="PANTHER" id="PTHR14134:SF3">
    <property type="entry name" value="RING-CH-TYPE DOMAIN-CONTAINING PROTEIN"/>
    <property type="match status" value="1"/>
</dbReference>
<reference evidence="8 9" key="1">
    <citation type="journal article" date="2012" name="BMC Genomics">
        <title>Comparative genomic analysis and phylogenetic position of Theileria equi.</title>
        <authorList>
            <person name="Kappmeyer L.S."/>
            <person name="Thiagarajan M."/>
            <person name="Herndon D.R."/>
            <person name="Ramsay J.D."/>
            <person name="Caler E."/>
            <person name="Djikeng A."/>
            <person name="Gillespie J.J."/>
            <person name="Lau A.O."/>
            <person name="Roalson E.H."/>
            <person name="Silva J.C."/>
            <person name="Silva M.G."/>
            <person name="Suarez C.E."/>
            <person name="Ueti M.W."/>
            <person name="Nene V.M."/>
            <person name="Mealey R.H."/>
            <person name="Knowles D.P."/>
            <person name="Brayton K.A."/>
        </authorList>
    </citation>
    <scope>NUCLEOTIDE SEQUENCE [LARGE SCALE GENOMIC DNA]</scope>
    <source>
        <strain evidence="8 9">WA</strain>
    </source>
</reference>
<dbReference type="InterPro" id="IPR039577">
    <property type="entry name" value="Rad18"/>
</dbReference>
<evidence type="ECO:0000256" key="5">
    <source>
        <dbReference type="SAM" id="MobiDB-lite"/>
    </source>
</evidence>
<keyword evidence="2 4" id="KW-0863">Zinc-finger</keyword>
<dbReference type="STRING" id="1537102.L0AW16"/>
<dbReference type="Proteomes" id="UP000031512">
    <property type="component" value="Chromosome 1"/>
</dbReference>
<dbReference type="InterPro" id="IPR001878">
    <property type="entry name" value="Znf_CCHC"/>
</dbReference>
<proteinExistence type="predicted"/>
<feature type="region of interest" description="Disordered" evidence="5">
    <location>
        <begin position="401"/>
        <end position="429"/>
    </location>
</feature>
<dbReference type="InterPro" id="IPR025829">
    <property type="entry name" value="Zn_knuckle_CX2CX3GHX4C"/>
</dbReference>
<dbReference type="eggNOG" id="KOG0314">
    <property type="taxonomic scope" value="Eukaryota"/>
</dbReference>
<dbReference type="Gene3D" id="3.30.40.10">
    <property type="entry name" value="Zinc/RING finger domain, C3HC4 (zinc finger)"/>
    <property type="match status" value="1"/>
</dbReference>
<dbReference type="PROSITE" id="PS50089">
    <property type="entry name" value="ZF_RING_2"/>
    <property type="match status" value="1"/>
</dbReference>
<evidence type="ECO:0000256" key="2">
    <source>
        <dbReference type="ARBA" id="ARBA00022771"/>
    </source>
</evidence>
<dbReference type="InterPro" id="IPR001841">
    <property type="entry name" value="Znf_RING"/>
</dbReference>
<dbReference type="GO" id="GO:0006513">
    <property type="term" value="P:protein monoubiquitination"/>
    <property type="evidence" value="ECO:0007669"/>
    <property type="project" value="InterPro"/>
</dbReference>
<evidence type="ECO:0000256" key="3">
    <source>
        <dbReference type="ARBA" id="ARBA00022833"/>
    </source>
</evidence>
<evidence type="ECO:0000313" key="8">
    <source>
        <dbReference type="EMBL" id="AFZ79226.1"/>
    </source>
</evidence>
<keyword evidence="9" id="KW-1185">Reference proteome</keyword>
<gene>
    <name evidence="8" type="ORF">BEWA_020730</name>
</gene>
<dbReference type="GeneID" id="15803393"/>
<dbReference type="Gene3D" id="4.10.60.10">
    <property type="entry name" value="Zinc finger, CCHC-type"/>
    <property type="match status" value="1"/>
</dbReference>
<dbReference type="GO" id="GO:0008270">
    <property type="term" value="F:zinc ion binding"/>
    <property type="evidence" value="ECO:0007669"/>
    <property type="project" value="UniProtKB-KW"/>
</dbReference>
<sequence length="449" mass="49894">MVSQQGLLWKFKGSTAPFTALTSLTLPCQVKVAREALKEKLGLSESTAIDFVLYLEGTPEEVVSDYFMLQPNSKVYARRCMASEASTLISAANSQFLEQHPEELEKIEREEEKDEEAEQVENEGQEEDEEEEDEDSKISSIIQEQNFYDSVDQESLSRRYYRNRMLLVGQGAPSVPGTQPSVSTTQSESAAVPQPGVQVTQNEYGDAVLEIIKVDADYICHMCGEKGHHIRNCVQPEGKRLSKKIRSATGIPTDFLTPISPDDISKYDEVYILKDGSFAIMREIESVSGGAFFTKTVDQRIQTQLGISQEESQNMSKGFKCTVCMCYFNNPVTTLCCGETFCLDCIIGKQNNSMDFGKNITCPTCKKSIKMTDLQSNTSLKKAVQSLILGNIDVLKNAKVSASSTSEKRKQPESDQTPKSAAKKSSIDPSILQKQKNLAANYIAQYLKK</sequence>
<dbReference type="CDD" id="cd16620">
    <property type="entry name" value="vRING-HC-C4C4_RBBP6"/>
    <property type="match status" value="1"/>
</dbReference>
<feature type="domain" description="CCHC-type" evidence="7">
    <location>
        <begin position="220"/>
        <end position="233"/>
    </location>
</feature>
<protein>
    <recommendedName>
        <fullName evidence="10">CCHC-type domain-containing protein</fullName>
    </recommendedName>
</protein>
<evidence type="ECO:0000313" key="9">
    <source>
        <dbReference type="Proteomes" id="UP000031512"/>
    </source>
</evidence>
<evidence type="ECO:0000259" key="7">
    <source>
        <dbReference type="PROSITE" id="PS50158"/>
    </source>
</evidence>
<feature type="region of interest" description="Disordered" evidence="5">
    <location>
        <begin position="171"/>
        <end position="195"/>
    </location>
</feature>
<evidence type="ECO:0000259" key="6">
    <source>
        <dbReference type="PROSITE" id="PS50089"/>
    </source>
</evidence>
<feature type="region of interest" description="Disordered" evidence="5">
    <location>
        <begin position="108"/>
        <end position="139"/>
    </location>
</feature>
<dbReference type="GO" id="GO:0061630">
    <property type="term" value="F:ubiquitin protein ligase activity"/>
    <property type="evidence" value="ECO:0007669"/>
    <property type="project" value="InterPro"/>
</dbReference>
<feature type="compositionally biased region" description="Acidic residues" evidence="5">
    <location>
        <begin position="111"/>
        <end position="135"/>
    </location>
</feature>